<dbReference type="GO" id="GO:0051607">
    <property type="term" value="P:defense response to virus"/>
    <property type="evidence" value="ECO:0007669"/>
    <property type="project" value="UniProtKB-KW"/>
</dbReference>
<keyword evidence="7 13" id="KW-0378">Hydrolase</keyword>
<dbReference type="Pfam" id="PF01930">
    <property type="entry name" value="Cas_Cas4"/>
    <property type="match status" value="1"/>
</dbReference>
<dbReference type="GO" id="GO:0046872">
    <property type="term" value="F:metal ion binding"/>
    <property type="evidence" value="ECO:0007669"/>
    <property type="project" value="UniProtKB-KW"/>
</dbReference>
<dbReference type="OrthoDB" id="9781776at2"/>
<evidence type="ECO:0000313" key="16">
    <source>
        <dbReference type="Proteomes" id="UP000183918"/>
    </source>
</evidence>
<keyword evidence="10 13" id="KW-0411">Iron-sulfur</keyword>
<evidence type="ECO:0000313" key="15">
    <source>
        <dbReference type="EMBL" id="SDY78504.1"/>
    </source>
</evidence>
<evidence type="ECO:0000256" key="1">
    <source>
        <dbReference type="ARBA" id="ARBA00001966"/>
    </source>
</evidence>
<comment type="cofactor">
    <cofactor evidence="13">
        <name>Mg(2+)</name>
        <dbReference type="ChEBI" id="CHEBI:18420"/>
    </cofactor>
    <cofactor evidence="13">
        <name>Mn(2+)</name>
        <dbReference type="ChEBI" id="CHEBI:29035"/>
    </cofactor>
    <text evidence="13">Mg(2+) or Mn(2+) required for ssDNA cleavage activity.</text>
</comment>
<keyword evidence="11 13" id="KW-0051">Antiviral defense</keyword>
<dbReference type="GO" id="GO:0004527">
    <property type="term" value="F:exonuclease activity"/>
    <property type="evidence" value="ECO:0007669"/>
    <property type="project" value="UniProtKB-KW"/>
</dbReference>
<dbReference type="PANTHER" id="PTHR36531">
    <property type="entry name" value="CRISPR-ASSOCIATED EXONUCLEASE CAS4"/>
    <property type="match status" value="1"/>
</dbReference>
<comment type="cofactor">
    <cofactor evidence="13">
        <name>iron-sulfur cluster</name>
        <dbReference type="ChEBI" id="CHEBI:30408"/>
    </cofactor>
</comment>
<evidence type="ECO:0000256" key="3">
    <source>
        <dbReference type="ARBA" id="ARBA00012768"/>
    </source>
</evidence>
<keyword evidence="12 13" id="KW-0464">Manganese</keyword>
<keyword evidence="6 13" id="KW-0479">Metal-binding</keyword>
<evidence type="ECO:0000256" key="7">
    <source>
        <dbReference type="ARBA" id="ARBA00022801"/>
    </source>
</evidence>
<evidence type="ECO:0000256" key="8">
    <source>
        <dbReference type="ARBA" id="ARBA00022839"/>
    </source>
</evidence>
<gene>
    <name evidence="15" type="ORF">SAMN02910414_02374</name>
</gene>
<evidence type="ECO:0000256" key="4">
    <source>
        <dbReference type="ARBA" id="ARBA00020049"/>
    </source>
</evidence>
<dbReference type="STRING" id="1122142.SAMN02910414_02374"/>
<dbReference type="RefSeq" id="WP_074719166.1">
    <property type="nucleotide sequence ID" value="NZ_FNPG01000037.1"/>
</dbReference>
<dbReference type="InterPro" id="IPR022765">
    <property type="entry name" value="Dna2/Cas4_DUF83"/>
</dbReference>
<feature type="domain" description="DUF83" evidence="14">
    <location>
        <begin position="12"/>
        <end position="199"/>
    </location>
</feature>
<dbReference type="InterPro" id="IPR011604">
    <property type="entry name" value="PDDEXK-like_dom_sf"/>
</dbReference>
<keyword evidence="16" id="KW-1185">Reference proteome</keyword>
<dbReference type="PANTHER" id="PTHR36531:SF6">
    <property type="entry name" value="DNA REPLICATION ATP-DEPENDENT HELICASE_NUCLEASE DNA2"/>
    <property type="match status" value="1"/>
</dbReference>
<evidence type="ECO:0000256" key="2">
    <source>
        <dbReference type="ARBA" id="ARBA00009189"/>
    </source>
</evidence>
<comment type="function">
    <text evidence="13">CRISPR (clustered regularly interspaced short palindromic repeat) is an adaptive immune system that provides protection against mobile genetic elements (viruses, transposable elements and conjugative plasmids). CRISPR clusters contain sequences complementary to antecedent mobile elements and target invading nucleic acids. CRISPR clusters are transcribed and processed into CRISPR RNA (crRNA).</text>
</comment>
<evidence type="ECO:0000256" key="9">
    <source>
        <dbReference type="ARBA" id="ARBA00023004"/>
    </source>
</evidence>
<dbReference type="InterPro" id="IPR051827">
    <property type="entry name" value="Cas4_exonuclease"/>
</dbReference>
<protein>
    <recommendedName>
        <fullName evidence="4 13">CRISPR-associated exonuclease Cas4</fullName>
        <ecNumber evidence="3 13">3.1.12.1</ecNumber>
    </recommendedName>
</protein>
<evidence type="ECO:0000256" key="12">
    <source>
        <dbReference type="ARBA" id="ARBA00023211"/>
    </source>
</evidence>
<proteinExistence type="inferred from homology"/>
<dbReference type="EMBL" id="FNPG01000037">
    <property type="protein sequence ID" value="SDY78504.1"/>
    <property type="molecule type" value="Genomic_DNA"/>
</dbReference>
<dbReference type="Gene3D" id="3.90.320.10">
    <property type="match status" value="1"/>
</dbReference>
<evidence type="ECO:0000256" key="10">
    <source>
        <dbReference type="ARBA" id="ARBA00023014"/>
    </source>
</evidence>
<sequence>MEFNEDDFLQLSGIQHYVFCRRQWALIHIENQWAENERTVDGQFFHKKAHDGLSVEKRGDIIVSRGLYIHSRSLGFSGQCDIVEFHRNDNGVTIHGYDGKWIPYPIEYKRGKKKYTIEDISQVCAQAICLEEMYCCEIKEGAIFYGENRRRQVIEFDDNIRNEVKKIAKEMHDVFSRGYTPKVKYTKKCDMCSLKENCLPELNNKESVESYMKRMVQE</sequence>
<keyword evidence="8 13" id="KW-0269">Exonuclease</keyword>
<evidence type="ECO:0000259" key="14">
    <source>
        <dbReference type="Pfam" id="PF01930"/>
    </source>
</evidence>
<dbReference type="Proteomes" id="UP000183918">
    <property type="component" value="Unassembled WGS sequence"/>
</dbReference>
<evidence type="ECO:0000256" key="11">
    <source>
        <dbReference type="ARBA" id="ARBA00023118"/>
    </source>
</evidence>
<organism evidence="15 16">
    <name type="scientific">Lachnobacterium bovis DSM 14045</name>
    <dbReference type="NCBI Taxonomy" id="1122142"/>
    <lineage>
        <taxon>Bacteria</taxon>
        <taxon>Bacillati</taxon>
        <taxon>Bacillota</taxon>
        <taxon>Clostridia</taxon>
        <taxon>Lachnospirales</taxon>
        <taxon>Lachnospiraceae</taxon>
        <taxon>Lachnobacterium</taxon>
    </lineage>
</organism>
<dbReference type="EC" id="3.1.12.1" evidence="3 13"/>
<comment type="similarity">
    <text evidence="2 13">Belongs to the CRISPR-associated exonuclease Cas4 family.</text>
</comment>
<dbReference type="AlphaFoldDB" id="A0A1H3MPU0"/>
<evidence type="ECO:0000256" key="5">
    <source>
        <dbReference type="ARBA" id="ARBA00022722"/>
    </source>
</evidence>
<accession>A0A1H3MPU0</accession>
<keyword evidence="5 13" id="KW-0540">Nuclease</keyword>
<name>A0A1H3MPU0_9FIRM</name>
<comment type="cofactor">
    <cofactor evidence="1">
        <name>[4Fe-4S] cluster</name>
        <dbReference type="ChEBI" id="CHEBI:49883"/>
    </cofactor>
</comment>
<dbReference type="InterPro" id="IPR013343">
    <property type="entry name" value="CRISPR-assoc_prot_Cas4"/>
</dbReference>
<evidence type="ECO:0000256" key="13">
    <source>
        <dbReference type="RuleBase" id="RU365022"/>
    </source>
</evidence>
<evidence type="ECO:0000256" key="6">
    <source>
        <dbReference type="ARBA" id="ARBA00022723"/>
    </source>
</evidence>
<keyword evidence="9 13" id="KW-0408">Iron</keyword>
<dbReference type="GO" id="GO:0051536">
    <property type="term" value="F:iron-sulfur cluster binding"/>
    <property type="evidence" value="ECO:0007669"/>
    <property type="project" value="UniProtKB-KW"/>
</dbReference>
<reference evidence="15 16" key="1">
    <citation type="submission" date="2016-10" db="EMBL/GenBank/DDBJ databases">
        <authorList>
            <person name="de Groot N.N."/>
        </authorList>
    </citation>
    <scope>NUCLEOTIDE SEQUENCE [LARGE SCALE GENOMIC DNA]</scope>
    <source>
        <strain evidence="15 16">DSM 14045</strain>
    </source>
</reference>
<dbReference type="NCBIfam" id="TIGR00372">
    <property type="entry name" value="cas4"/>
    <property type="match status" value="1"/>
</dbReference>